<dbReference type="InterPro" id="IPR029787">
    <property type="entry name" value="Nucleotide_cyclase"/>
</dbReference>
<dbReference type="CDD" id="cd01949">
    <property type="entry name" value="GGDEF"/>
    <property type="match status" value="1"/>
</dbReference>
<evidence type="ECO:0000313" key="5">
    <source>
        <dbReference type="Proteomes" id="UP001221189"/>
    </source>
</evidence>
<dbReference type="Pfam" id="PF08447">
    <property type="entry name" value="PAS_3"/>
    <property type="match status" value="1"/>
</dbReference>
<dbReference type="EMBL" id="JAQQXT010000012">
    <property type="protein sequence ID" value="MDC8773498.1"/>
    <property type="molecule type" value="Genomic_DNA"/>
</dbReference>
<dbReference type="SMART" id="SM00267">
    <property type="entry name" value="GGDEF"/>
    <property type="match status" value="1"/>
</dbReference>
<dbReference type="InterPro" id="IPR035965">
    <property type="entry name" value="PAS-like_dom_sf"/>
</dbReference>
<dbReference type="PROSITE" id="PS50113">
    <property type="entry name" value="PAC"/>
    <property type="match status" value="2"/>
</dbReference>
<dbReference type="InterPro" id="IPR000014">
    <property type="entry name" value="PAS"/>
</dbReference>
<organism evidence="4 5">
    <name type="scientific">Roseateles albus</name>
    <dbReference type="NCBI Taxonomy" id="2987525"/>
    <lineage>
        <taxon>Bacteria</taxon>
        <taxon>Pseudomonadati</taxon>
        <taxon>Pseudomonadota</taxon>
        <taxon>Betaproteobacteria</taxon>
        <taxon>Burkholderiales</taxon>
        <taxon>Sphaerotilaceae</taxon>
        <taxon>Roseateles</taxon>
    </lineage>
</organism>
<keyword evidence="5" id="KW-1185">Reference proteome</keyword>
<dbReference type="InterPro" id="IPR043128">
    <property type="entry name" value="Rev_trsase/Diguanyl_cyclase"/>
</dbReference>
<sequence>MSPSPIPTTQGGSTLALHTMLASMDNIFVELDKHGQMLFLSKVLVGFVPSEVIGKHFCTWALPQYHAEMLAALTYTFEHAQVSQYLARGYGPSGSIRWYEGRISPVIDSGQVISSVLLATDVTDRIAAEEKGRKQAELLDLFYSLPFIGMAITAPDTKRWLMVNDRLCEILGYSREELVEKSWAELTHQDYLAADIAEFNRVVAGLSEGYAMDKKFIRKDGEIVDATIDVRCVRNPQRTVDFFVATVQDISLRKSHEKRILHLANHDPLTSLPNRNLMSSQMAHDLQLARRNNTLAAILFIDLDQFKPVNDRWGHDAGDILLQVVAKRLQNCLRASDMVARMGGDEFVVFLSPLEHAANAVQVAEKIRVSITQPFDLGSQRIAHLSSSIGIAMYPVHGEDQETLLSHADNAMYLAKVNGRDRVQMFSN</sequence>
<dbReference type="Pfam" id="PF08448">
    <property type="entry name" value="PAS_4"/>
    <property type="match status" value="1"/>
</dbReference>
<feature type="domain" description="PAC" evidence="2">
    <location>
        <begin position="210"/>
        <end position="262"/>
    </location>
</feature>
<keyword evidence="4" id="KW-0548">Nucleotidyltransferase</keyword>
<dbReference type="InterPro" id="IPR001610">
    <property type="entry name" value="PAC"/>
</dbReference>
<dbReference type="SMART" id="SM00086">
    <property type="entry name" value="PAC"/>
    <property type="match status" value="2"/>
</dbReference>
<dbReference type="Gene3D" id="3.30.70.270">
    <property type="match status" value="1"/>
</dbReference>
<dbReference type="PROSITE" id="PS50112">
    <property type="entry name" value="PAS"/>
    <property type="match status" value="1"/>
</dbReference>
<feature type="domain" description="PAC" evidence="2">
    <location>
        <begin position="80"/>
        <end position="134"/>
    </location>
</feature>
<evidence type="ECO:0000259" key="2">
    <source>
        <dbReference type="PROSITE" id="PS50113"/>
    </source>
</evidence>
<evidence type="ECO:0000313" key="4">
    <source>
        <dbReference type="EMBL" id="MDC8773498.1"/>
    </source>
</evidence>
<gene>
    <name evidence="4" type="ORF">PRZ03_18110</name>
</gene>
<dbReference type="RefSeq" id="WP_273601651.1">
    <property type="nucleotide sequence ID" value="NZ_JAQQXT010000012.1"/>
</dbReference>
<dbReference type="PANTHER" id="PTHR46663">
    <property type="entry name" value="DIGUANYLATE CYCLASE DGCT-RELATED"/>
    <property type="match status" value="1"/>
</dbReference>
<dbReference type="Pfam" id="PF00990">
    <property type="entry name" value="GGDEF"/>
    <property type="match status" value="1"/>
</dbReference>
<protein>
    <submittedName>
        <fullName evidence="4">Diguanylate cyclase</fullName>
        <ecNumber evidence="4">2.7.7.65</ecNumber>
    </submittedName>
</protein>
<evidence type="ECO:0000259" key="3">
    <source>
        <dbReference type="PROSITE" id="PS50887"/>
    </source>
</evidence>
<dbReference type="EC" id="2.7.7.65" evidence="4"/>
<dbReference type="SUPFAM" id="SSF55073">
    <property type="entry name" value="Nucleotide cyclase"/>
    <property type="match status" value="1"/>
</dbReference>
<dbReference type="Proteomes" id="UP001221189">
    <property type="component" value="Unassembled WGS sequence"/>
</dbReference>
<dbReference type="InterPro" id="IPR000160">
    <property type="entry name" value="GGDEF_dom"/>
</dbReference>
<dbReference type="InterPro" id="IPR013655">
    <property type="entry name" value="PAS_fold_3"/>
</dbReference>
<evidence type="ECO:0000259" key="1">
    <source>
        <dbReference type="PROSITE" id="PS50112"/>
    </source>
</evidence>
<dbReference type="PANTHER" id="PTHR46663:SF3">
    <property type="entry name" value="SLL0267 PROTEIN"/>
    <property type="match status" value="1"/>
</dbReference>
<name>A0ABT5KHV8_9BURK</name>
<dbReference type="Gene3D" id="3.30.450.20">
    <property type="entry name" value="PAS domain"/>
    <property type="match status" value="2"/>
</dbReference>
<feature type="domain" description="PAS" evidence="1">
    <location>
        <begin position="161"/>
        <end position="190"/>
    </location>
</feature>
<proteinExistence type="predicted"/>
<reference evidence="4 5" key="1">
    <citation type="submission" date="2022-10" db="EMBL/GenBank/DDBJ databases">
        <title>Paucibacter sp. hw1 Genome sequencing.</title>
        <authorList>
            <person name="Park S."/>
        </authorList>
    </citation>
    <scope>NUCLEOTIDE SEQUENCE [LARGE SCALE GENOMIC DNA]</scope>
    <source>
        <strain evidence="5">hw1</strain>
    </source>
</reference>
<dbReference type="InterPro" id="IPR000700">
    <property type="entry name" value="PAS-assoc_C"/>
</dbReference>
<dbReference type="NCBIfam" id="TIGR00229">
    <property type="entry name" value="sensory_box"/>
    <property type="match status" value="2"/>
</dbReference>
<dbReference type="GO" id="GO:0052621">
    <property type="term" value="F:diguanylate cyclase activity"/>
    <property type="evidence" value="ECO:0007669"/>
    <property type="project" value="UniProtKB-EC"/>
</dbReference>
<accession>A0ABT5KHV8</accession>
<feature type="domain" description="GGDEF" evidence="3">
    <location>
        <begin position="294"/>
        <end position="428"/>
    </location>
</feature>
<dbReference type="SMART" id="SM00091">
    <property type="entry name" value="PAS"/>
    <property type="match status" value="2"/>
</dbReference>
<dbReference type="InterPro" id="IPR052163">
    <property type="entry name" value="DGC-Regulatory_Protein"/>
</dbReference>
<dbReference type="InterPro" id="IPR013656">
    <property type="entry name" value="PAS_4"/>
</dbReference>
<dbReference type="SUPFAM" id="SSF55785">
    <property type="entry name" value="PYP-like sensor domain (PAS domain)"/>
    <property type="match status" value="2"/>
</dbReference>
<keyword evidence="4" id="KW-0808">Transferase</keyword>
<comment type="caution">
    <text evidence="4">The sequence shown here is derived from an EMBL/GenBank/DDBJ whole genome shotgun (WGS) entry which is preliminary data.</text>
</comment>
<dbReference type="NCBIfam" id="TIGR00254">
    <property type="entry name" value="GGDEF"/>
    <property type="match status" value="1"/>
</dbReference>
<dbReference type="PROSITE" id="PS50887">
    <property type="entry name" value="GGDEF"/>
    <property type="match status" value="1"/>
</dbReference>
<dbReference type="CDD" id="cd00130">
    <property type="entry name" value="PAS"/>
    <property type="match status" value="1"/>
</dbReference>